<evidence type="ECO:0000313" key="2">
    <source>
        <dbReference type="Proteomes" id="UP000242951"/>
    </source>
</evidence>
<protein>
    <submittedName>
        <fullName evidence="1">Uncharacterized protein</fullName>
    </submittedName>
</protein>
<accession>A0ABR5HJY4</accession>
<reference evidence="1 2" key="1">
    <citation type="submission" date="2015-06" db="EMBL/GenBank/DDBJ databases">
        <title>Comparative genomics of Burkholderia leaf nodule symbionts.</title>
        <authorList>
            <person name="Carlier A."/>
            <person name="Eberl L."/>
            <person name="Pinto-Carbo M."/>
        </authorList>
    </citation>
    <scope>NUCLEOTIDE SEQUENCE [LARGE SCALE GENOMIC DNA]</scope>
    <source>
        <strain evidence="1 2">UZHbot3</strain>
    </source>
</reference>
<evidence type="ECO:0000313" key="1">
    <source>
        <dbReference type="EMBL" id="KMQ77402.1"/>
    </source>
</evidence>
<name>A0ABR5HJY4_9BURK</name>
<organism evidence="1 2">
    <name type="scientific">Candidatus Burkholderia pumila</name>
    <dbReference type="NCBI Taxonomy" id="1090375"/>
    <lineage>
        <taxon>Bacteria</taxon>
        <taxon>Pseudomonadati</taxon>
        <taxon>Pseudomonadota</taxon>
        <taxon>Betaproteobacteria</taxon>
        <taxon>Burkholderiales</taxon>
        <taxon>Burkholderiaceae</taxon>
        <taxon>Burkholderia</taxon>
    </lineage>
</organism>
<dbReference type="Proteomes" id="UP000242951">
    <property type="component" value="Unassembled WGS sequence"/>
</dbReference>
<proteinExistence type="predicted"/>
<comment type="caution">
    <text evidence="1">The sequence shown here is derived from an EMBL/GenBank/DDBJ whole genome shotgun (WGS) entry which is preliminary data.</text>
</comment>
<dbReference type="EMBL" id="LELG01000344">
    <property type="protein sequence ID" value="KMQ77402.1"/>
    <property type="molecule type" value="Genomic_DNA"/>
</dbReference>
<gene>
    <name evidence="1" type="ORF">BPMI_01175</name>
</gene>
<keyword evidence="2" id="KW-1185">Reference proteome</keyword>
<sequence>MLSGPKSPAFDTSLGANHRAEIENSLYSLRASRLETINGPLPIPITIVVSHASYPIECSAKGLLLSGGHVVIKYPFRWHNGTDPSFDPDAQIDILRVLLPNGQELPEGWRDISTSNVMKDDYRVLHEQVQRLERSIAMGQDLPETDDLYERIAQMMDESPWMIDVDSGKIVPGAMEPLPQVSAASMRM</sequence>